<dbReference type="AlphaFoldDB" id="A0A0F8YMF6"/>
<comment type="caution">
    <text evidence="1">The sequence shown here is derived from an EMBL/GenBank/DDBJ whole genome shotgun (WGS) entry which is preliminary data.</text>
</comment>
<gene>
    <name evidence="1" type="ORF">LCGC14_2801880</name>
</gene>
<reference evidence="1" key="1">
    <citation type="journal article" date="2015" name="Nature">
        <title>Complex archaea that bridge the gap between prokaryotes and eukaryotes.</title>
        <authorList>
            <person name="Spang A."/>
            <person name="Saw J.H."/>
            <person name="Jorgensen S.L."/>
            <person name="Zaremba-Niedzwiedzka K."/>
            <person name="Martijn J."/>
            <person name="Lind A.E."/>
            <person name="van Eijk R."/>
            <person name="Schleper C."/>
            <person name="Guy L."/>
            <person name="Ettema T.J."/>
        </authorList>
    </citation>
    <scope>NUCLEOTIDE SEQUENCE</scope>
</reference>
<organism evidence="1">
    <name type="scientific">marine sediment metagenome</name>
    <dbReference type="NCBI Taxonomy" id="412755"/>
    <lineage>
        <taxon>unclassified sequences</taxon>
        <taxon>metagenomes</taxon>
        <taxon>ecological metagenomes</taxon>
    </lineage>
</organism>
<proteinExistence type="predicted"/>
<accession>A0A0F8YMF6</accession>
<protein>
    <submittedName>
        <fullName evidence="1">Uncharacterized protein</fullName>
    </submittedName>
</protein>
<name>A0A0F8YMF6_9ZZZZ</name>
<dbReference type="EMBL" id="LAZR01052600">
    <property type="protein sequence ID" value="KKK82588.1"/>
    <property type="molecule type" value="Genomic_DNA"/>
</dbReference>
<sequence length="365" mass="38375">SNYAIFKVSDLFKIMYDSGVAKGAAIAWNDGIVLNTSGLVTIAGTLASGVITQSGTTLANTYQPLDAGLNSLAGLTYAAASFIKMTGANAFALRTIGQTADDLEGTIDHDNLANTHGAIQPLDTGLTSLAGLTYVSDSFIKVTATDVYAIRTIAETKTDLSLNLVENTALSSWAGTASITTLGTIVTGTWQGTTVAINQGGTGQTTAQAAINSLSAVSGATNEHVLTKDTATGNAKWKVATGSGGMDYVDRGDPSAWDFDVTDFTADNTWRTFDLSSIVPSGAIAVHLMIYLRDDVANSEFLFRKNGNSNPHNAGRINTQVADIDIRQDIIVTCDANRVLQYKAQTAGGSAGFTYIFVIVRGWWI</sequence>
<evidence type="ECO:0000313" key="1">
    <source>
        <dbReference type="EMBL" id="KKK82588.1"/>
    </source>
</evidence>
<feature type="non-terminal residue" evidence="1">
    <location>
        <position position="1"/>
    </location>
</feature>